<dbReference type="Proteomes" id="UP001152747">
    <property type="component" value="Unassembled WGS sequence"/>
</dbReference>
<accession>A0A9P1IUE1</accession>
<protein>
    <recommendedName>
        <fullName evidence="6">Ion transport domain-containing protein</fullName>
    </recommendedName>
</protein>
<evidence type="ECO:0000256" key="2">
    <source>
        <dbReference type="SAM" id="MobiDB-lite"/>
    </source>
</evidence>
<evidence type="ECO:0000313" key="4">
    <source>
        <dbReference type="EMBL" id="CAI5449563.1"/>
    </source>
</evidence>
<evidence type="ECO:0000256" key="1">
    <source>
        <dbReference type="SAM" id="Coils"/>
    </source>
</evidence>
<keyword evidence="3" id="KW-0472">Membrane</keyword>
<keyword evidence="3" id="KW-1133">Transmembrane helix</keyword>
<keyword evidence="5" id="KW-1185">Reference proteome</keyword>
<keyword evidence="1" id="KW-0175">Coiled coil</keyword>
<keyword evidence="3" id="KW-0812">Transmembrane</keyword>
<evidence type="ECO:0000256" key="3">
    <source>
        <dbReference type="SAM" id="Phobius"/>
    </source>
</evidence>
<name>A0A9P1IUE1_9PELO</name>
<comment type="caution">
    <text evidence="4">The sequence shown here is derived from an EMBL/GenBank/DDBJ whole genome shotgun (WGS) entry which is preliminary data.</text>
</comment>
<gene>
    <name evidence="4" type="ORF">CAMP_LOCUS12200</name>
</gene>
<dbReference type="EMBL" id="CANHGI010000004">
    <property type="protein sequence ID" value="CAI5449563.1"/>
    <property type="molecule type" value="Genomic_DNA"/>
</dbReference>
<feature type="region of interest" description="Disordered" evidence="2">
    <location>
        <begin position="190"/>
        <end position="234"/>
    </location>
</feature>
<proteinExistence type="predicted"/>
<feature type="compositionally biased region" description="Polar residues" evidence="2">
    <location>
        <begin position="190"/>
        <end position="205"/>
    </location>
</feature>
<reference evidence="4" key="1">
    <citation type="submission" date="2022-11" db="EMBL/GenBank/DDBJ databases">
        <authorList>
            <person name="Kikuchi T."/>
        </authorList>
    </citation>
    <scope>NUCLEOTIDE SEQUENCE</scope>
    <source>
        <strain evidence="4">PS1010</strain>
    </source>
</reference>
<organism evidence="4 5">
    <name type="scientific">Caenorhabditis angaria</name>
    <dbReference type="NCBI Taxonomy" id="860376"/>
    <lineage>
        <taxon>Eukaryota</taxon>
        <taxon>Metazoa</taxon>
        <taxon>Ecdysozoa</taxon>
        <taxon>Nematoda</taxon>
        <taxon>Chromadorea</taxon>
        <taxon>Rhabditida</taxon>
        <taxon>Rhabditina</taxon>
        <taxon>Rhabditomorpha</taxon>
        <taxon>Rhabditoidea</taxon>
        <taxon>Rhabditidae</taxon>
        <taxon>Peloderinae</taxon>
        <taxon>Caenorhabditis</taxon>
    </lineage>
</organism>
<evidence type="ECO:0000313" key="5">
    <source>
        <dbReference type="Proteomes" id="UP001152747"/>
    </source>
</evidence>
<evidence type="ECO:0008006" key="6">
    <source>
        <dbReference type="Google" id="ProtNLM"/>
    </source>
</evidence>
<dbReference type="AlphaFoldDB" id="A0A9P1IUE1"/>
<feature type="coiled-coil region" evidence="1">
    <location>
        <begin position="96"/>
        <end position="130"/>
    </location>
</feature>
<sequence>MIYNQLANLKFFGEIDDEEKTGISKDCEGYKNYTTFDKMDYQQASCFLRAIFIPYLFFFYMFFSGILLINLLTAQLTKEYDEICENSKYYMDYDLNKTVKNAAEKYDITLENLEKIQDELENVIKMYSDKLRPQTRIGHRQTLDYQGDQSPMPIVDSIERLSSSNVMEAPRFVAGSTIEDNNFRRPSVMNFESQNKPKFSVGSTVENDDSRSPSVQIPVESETSESHGLLQNDESNVQTWFSGCTIS</sequence>
<feature type="transmembrane region" description="Helical" evidence="3">
    <location>
        <begin position="46"/>
        <end position="69"/>
    </location>
</feature>